<accession>A0A9Q3H076</accession>
<evidence type="ECO:0000313" key="1">
    <source>
        <dbReference type="EMBL" id="MBW0484810.1"/>
    </source>
</evidence>
<dbReference type="AlphaFoldDB" id="A0A9Q3H076"/>
<proteinExistence type="predicted"/>
<name>A0A9Q3H076_9BASI</name>
<organism evidence="1 2">
    <name type="scientific">Austropuccinia psidii MF-1</name>
    <dbReference type="NCBI Taxonomy" id="1389203"/>
    <lineage>
        <taxon>Eukaryota</taxon>
        <taxon>Fungi</taxon>
        <taxon>Dikarya</taxon>
        <taxon>Basidiomycota</taxon>
        <taxon>Pucciniomycotina</taxon>
        <taxon>Pucciniomycetes</taxon>
        <taxon>Pucciniales</taxon>
        <taxon>Sphaerophragmiaceae</taxon>
        <taxon>Austropuccinia</taxon>
    </lineage>
</organism>
<dbReference type="OrthoDB" id="2518422at2759"/>
<sequence length="198" mass="22005">MHPYLPKIMEFTNKNICGSTDISYKVSTENLTSDKLTLFETKLDSNNPMMGNVRTPDEHNLANLLHSMFGQIGNKHLKQLVCKNFGEKASKGITQKSATCQNCCIPNSMQRLVLASCKGIVEPMDIVTADIMGKFNNAVPYGGKYALTICDIGSTYRECHILTKKSDSTLVLLRVMTTWARGSRNFAATMGENFETLH</sequence>
<keyword evidence="2" id="KW-1185">Reference proteome</keyword>
<gene>
    <name evidence="1" type="ORF">O181_024525</name>
</gene>
<comment type="caution">
    <text evidence="1">The sequence shown here is derived from an EMBL/GenBank/DDBJ whole genome shotgun (WGS) entry which is preliminary data.</text>
</comment>
<dbReference type="Proteomes" id="UP000765509">
    <property type="component" value="Unassembled WGS sequence"/>
</dbReference>
<dbReference type="EMBL" id="AVOT02007862">
    <property type="protein sequence ID" value="MBW0484810.1"/>
    <property type="molecule type" value="Genomic_DNA"/>
</dbReference>
<protein>
    <submittedName>
        <fullName evidence="1">Uncharacterized protein</fullName>
    </submittedName>
</protein>
<reference evidence="1" key="1">
    <citation type="submission" date="2021-03" db="EMBL/GenBank/DDBJ databases">
        <title>Draft genome sequence of rust myrtle Austropuccinia psidii MF-1, a brazilian biotype.</title>
        <authorList>
            <person name="Quecine M.C."/>
            <person name="Pachon D.M.R."/>
            <person name="Bonatelli M.L."/>
            <person name="Correr F.H."/>
            <person name="Franceschini L.M."/>
            <person name="Leite T.F."/>
            <person name="Margarido G.R.A."/>
            <person name="Almeida C.A."/>
            <person name="Ferrarezi J.A."/>
            <person name="Labate C.A."/>
        </authorList>
    </citation>
    <scope>NUCLEOTIDE SEQUENCE</scope>
    <source>
        <strain evidence="1">MF-1</strain>
    </source>
</reference>
<evidence type="ECO:0000313" key="2">
    <source>
        <dbReference type="Proteomes" id="UP000765509"/>
    </source>
</evidence>